<dbReference type="PANTHER" id="PTHR48021">
    <property type="match status" value="1"/>
</dbReference>
<sequence>MVIEASLKVYLAAVCTLLGPICFGIAIGYSSPAFETLLRINGTEGKENSRNRIASKTDCSLISAAITLGALLGSLAGGFISQTLGRKKALVIYGLPYATGCAIIFFAKSVPVIVTGRFITGIITGMICTAAPTYIVEISTPKTRGLLGTSFQLCIVTGIFIMSVFGIFSTKEFNYFFNWRYLALIGIMPSLALSITMFFMPESPAWLLSRYGRSSLKPEKALTKLRTPNSDIQKELNEINEVISESKSVLITFEELKKPEVWKPLLLGIGLMFFQQFSGINVVMFFQTQILEEAGASSPAVGTALTCFAQLASTFVGAYIMDKLGRRKLLLISGGGHTASLFTLGLYFYFREKQEIELNFIPVVCLIVYIVAFAIGYGPVAWLMIPEMTPTTARSFLDWKLFNILVVLNDMRY</sequence>
<dbReference type="InterPro" id="IPR050549">
    <property type="entry name" value="MFS_Trehalose_Transporter"/>
</dbReference>
<feature type="transmembrane region" description="Helical" evidence="9">
    <location>
        <begin position="113"/>
        <end position="134"/>
    </location>
</feature>
<evidence type="ECO:0000259" key="10">
    <source>
        <dbReference type="PROSITE" id="PS50850"/>
    </source>
</evidence>
<organism evidence="11 12">
    <name type="scientific">Dinothrombium tinctorium</name>
    <dbReference type="NCBI Taxonomy" id="1965070"/>
    <lineage>
        <taxon>Eukaryota</taxon>
        <taxon>Metazoa</taxon>
        <taxon>Ecdysozoa</taxon>
        <taxon>Arthropoda</taxon>
        <taxon>Chelicerata</taxon>
        <taxon>Arachnida</taxon>
        <taxon>Acari</taxon>
        <taxon>Acariformes</taxon>
        <taxon>Trombidiformes</taxon>
        <taxon>Prostigmata</taxon>
        <taxon>Anystina</taxon>
        <taxon>Parasitengona</taxon>
        <taxon>Trombidioidea</taxon>
        <taxon>Trombidiidae</taxon>
        <taxon>Dinothrombium</taxon>
    </lineage>
</organism>
<feature type="transmembrane region" description="Helical" evidence="9">
    <location>
        <begin position="9"/>
        <end position="29"/>
    </location>
</feature>
<dbReference type="PRINTS" id="PR00171">
    <property type="entry name" value="SUGRTRNSPORT"/>
</dbReference>
<feature type="transmembrane region" description="Helical" evidence="9">
    <location>
        <begin position="265"/>
        <end position="286"/>
    </location>
</feature>
<feature type="transmembrane region" description="Helical" evidence="9">
    <location>
        <begin position="89"/>
        <end position="107"/>
    </location>
</feature>
<dbReference type="InterPro" id="IPR005828">
    <property type="entry name" value="MFS_sugar_transport-like"/>
</dbReference>
<evidence type="ECO:0000313" key="11">
    <source>
        <dbReference type="EMBL" id="RWS02509.1"/>
    </source>
</evidence>
<protein>
    <submittedName>
        <fullName evidence="11">Facilitated trehalose transporter Tret1-like protein</fullName>
    </submittedName>
</protein>
<proteinExistence type="inferred from homology"/>
<keyword evidence="6 9" id="KW-1133">Transmembrane helix</keyword>
<name>A0A443QHK8_9ACAR</name>
<keyword evidence="12" id="KW-1185">Reference proteome</keyword>
<evidence type="ECO:0000256" key="4">
    <source>
        <dbReference type="ARBA" id="ARBA00022597"/>
    </source>
</evidence>
<reference evidence="11 12" key="1">
    <citation type="journal article" date="2018" name="Gigascience">
        <title>Genomes of trombidid mites reveal novel predicted allergens and laterally-transferred genes associated with secondary metabolism.</title>
        <authorList>
            <person name="Dong X."/>
            <person name="Chaisiri K."/>
            <person name="Xia D."/>
            <person name="Armstrong S.D."/>
            <person name="Fang Y."/>
            <person name="Donnelly M.J."/>
            <person name="Kadowaki T."/>
            <person name="McGarry J.W."/>
            <person name="Darby A.C."/>
            <person name="Makepeace B.L."/>
        </authorList>
    </citation>
    <scope>NUCLEOTIDE SEQUENCE [LARGE SCALE GENOMIC DNA]</scope>
    <source>
        <strain evidence="11">UoL-WK</strain>
    </source>
</reference>
<dbReference type="PANTHER" id="PTHR48021:SF1">
    <property type="entry name" value="GH07001P-RELATED"/>
    <property type="match status" value="1"/>
</dbReference>
<feature type="transmembrane region" description="Helical" evidence="9">
    <location>
        <begin position="181"/>
        <end position="200"/>
    </location>
</feature>
<dbReference type="Proteomes" id="UP000285301">
    <property type="component" value="Unassembled WGS sequence"/>
</dbReference>
<evidence type="ECO:0000256" key="2">
    <source>
        <dbReference type="ARBA" id="ARBA00022448"/>
    </source>
</evidence>
<dbReference type="PROSITE" id="PS00217">
    <property type="entry name" value="SUGAR_TRANSPORT_2"/>
    <property type="match status" value="1"/>
</dbReference>
<evidence type="ECO:0000256" key="8">
    <source>
        <dbReference type="RuleBase" id="RU003346"/>
    </source>
</evidence>
<evidence type="ECO:0000256" key="5">
    <source>
        <dbReference type="ARBA" id="ARBA00022692"/>
    </source>
</evidence>
<dbReference type="SUPFAM" id="SSF103473">
    <property type="entry name" value="MFS general substrate transporter"/>
    <property type="match status" value="1"/>
</dbReference>
<feature type="domain" description="Major facilitator superfamily (MFS) profile" evidence="10">
    <location>
        <begin position="8"/>
        <end position="413"/>
    </location>
</feature>
<evidence type="ECO:0000313" key="12">
    <source>
        <dbReference type="Proteomes" id="UP000285301"/>
    </source>
</evidence>
<dbReference type="Pfam" id="PF00083">
    <property type="entry name" value="Sugar_tr"/>
    <property type="match status" value="1"/>
</dbReference>
<dbReference type="GO" id="GO:0022857">
    <property type="term" value="F:transmembrane transporter activity"/>
    <property type="evidence" value="ECO:0007669"/>
    <property type="project" value="InterPro"/>
</dbReference>
<dbReference type="InterPro" id="IPR005829">
    <property type="entry name" value="Sugar_transporter_CS"/>
</dbReference>
<comment type="similarity">
    <text evidence="8">Belongs to the major facilitator superfamily. Sugar transporter (TC 2.A.1.1) family.</text>
</comment>
<comment type="caution">
    <text evidence="11">The sequence shown here is derived from an EMBL/GenBank/DDBJ whole genome shotgun (WGS) entry which is preliminary data.</text>
</comment>
<accession>A0A443QHK8</accession>
<dbReference type="InterPro" id="IPR020846">
    <property type="entry name" value="MFS_dom"/>
</dbReference>
<evidence type="ECO:0000256" key="1">
    <source>
        <dbReference type="ARBA" id="ARBA00004651"/>
    </source>
</evidence>
<evidence type="ECO:0000256" key="3">
    <source>
        <dbReference type="ARBA" id="ARBA00022475"/>
    </source>
</evidence>
<dbReference type="InterPro" id="IPR036259">
    <property type="entry name" value="MFS_trans_sf"/>
</dbReference>
<dbReference type="FunFam" id="1.20.1250.20:FF:000218">
    <property type="entry name" value="facilitated trehalose transporter Tret1"/>
    <property type="match status" value="1"/>
</dbReference>
<dbReference type="AlphaFoldDB" id="A0A443QHK8"/>
<feature type="transmembrane region" description="Helical" evidence="9">
    <location>
        <begin position="61"/>
        <end position="80"/>
    </location>
</feature>
<dbReference type="Gene3D" id="1.20.1250.20">
    <property type="entry name" value="MFS general substrate transporter like domains"/>
    <property type="match status" value="1"/>
</dbReference>
<dbReference type="EMBL" id="NCKU01007624">
    <property type="protein sequence ID" value="RWS02509.1"/>
    <property type="molecule type" value="Genomic_DNA"/>
</dbReference>
<feature type="transmembrane region" description="Helical" evidence="9">
    <location>
        <begin position="298"/>
        <end position="320"/>
    </location>
</feature>
<evidence type="ECO:0000256" key="7">
    <source>
        <dbReference type="ARBA" id="ARBA00023136"/>
    </source>
</evidence>
<evidence type="ECO:0000256" key="6">
    <source>
        <dbReference type="ARBA" id="ARBA00022989"/>
    </source>
</evidence>
<evidence type="ECO:0000256" key="9">
    <source>
        <dbReference type="SAM" id="Phobius"/>
    </source>
</evidence>
<keyword evidence="4" id="KW-0762">Sugar transport</keyword>
<comment type="subcellular location">
    <subcellularLocation>
        <location evidence="1">Cell membrane</location>
        <topology evidence="1">Multi-pass membrane protein</topology>
    </subcellularLocation>
</comment>
<keyword evidence="2 8" id="KW-0813">Transport</keyword>
<dbReference type="GO" id="GO:0005886">
    <property type="term" value="C:plasma membrane"/>
    <property type="evidence" value="ECO:0007669"/>
    <property type="project" value="UniProtKB-SubCell"/>
</dbReference>
<dbReference type="PROSITE" id="PS00216">
    <property type="entry name" value="SUGAR_TRANSPORT_1"/>
    <property type="match status" value="1"/>
</dbReference>
<dbReference type="PROSITE" id="PS50850">
    <property type="entry name" value="MFS"/>
    <property type="match status" value="1"/>
</dbReference>
<dbReference type="STRING" id="1965070.A0A443QHK8"/>
<feature type="transmembrane region" description="Helical" evidence="9">
    <location>
        <begin position="146"/>
        <end position="169"/>
    </location>
</feature>
<keyword evidence="3" id="KW-1003">Cell membrane</keyword>
<dbReference type="NCBIfam" id="TIGR00879">
    <property type="entry name" value="SP"/>
    <property type="match status" value="1"/>
</dbReference>
<feature type="transmembrane region" description="Helical" evidence="9">
    <location>
        <begin position="361"/>
        <end position="385"/>
    </location>
</feature>
<dbReference type="OrthoDB" id="6480153at2759"/>
<gene>
    <name evidence="11" type="ORF">B4U79_16611</name>
</gene>
<keyword evidence="5 9" id="KW-0812">Transmembrane</keyword>
<keyword evidence="7 9" id="KW-0472">Membrane</keyword>
<feature type="transmembrane region" description="Helical" evidence="9">
    <location>
        <begin position="329"/>
        <end position="349"/>
    </location>
</feature>
<dbReference type="InterPro" id="IPR003663">
    <property type="entry name" value="Sugar/inositol_transpt"/>
</dbReference>